<dbReference type="PANTHER" id="PTHR11808:SF80">
    <property type="entry name" value="CYSTATHIONINE GAMMA-LYASE"/>
    <property type="match status" value="1"/>
</dbReference>
<evidence type="ECO:0000313" key="5">
    <source>
        <dbReference type="EMBL" id="AMY09977.1"/>
    </source>
</evidence>
<dbReference type="SUPFAM" id="SSF53383">
    <property type="entry name" value="PLP-dependent transferases"/>
    <property type="match status" value="1"/>
</dbReference>
<evidence type="ECO:0000256" key="3">
    <source>
        <dbReference type="PIRSR" id="PIRSR001434-2"/>
    </source>
</evidence>
<dbReference type="GO" id="GO:0018826">
    <property type="term" value="F:methionine gamma-lyase activity"/>
    <property type="evidence" value="ECO:0007669"/>
    <property type="project" value="UniProtKB-EC"/>
</dbReference>
<comment type="similarity">
    <text evidence="4">Belongs to the trans-sulfuration enzymes family.</text>
</comment>
<dbReference type="PIRSF" id="PIRSF001434">
    <property type="entry name" value="CGS"/>
    <property type="match status" value="1"/>
</dbReference>
<dbReference type="EC" id="4.4.1.11" evidence="5"/>
<dbReference type="Proteomes" id="UP000076079">
    <property type="component" value="Chromosome"/>
</dbReference>
<accession>A0A143PMX1</accession>
<dbReference type="CDD" id="cd00614">
    <property type="entry name" value="CGS_like"/>
    <property type="match status" value="1"/>
</dbReference>
<gene>
    <name evidence="5" type="primary">mdeA_2</name>
    <name evidence="5" type="ORF">LuPra_03204</name>
</gene>
<dbReference type="RefSeq" id="WP_110171667.1">
    <property type="nucleotide sequence ID" value="NZ_CP015136.1"/>
</dbReference>
<dbReference type="GO" id="GO:0005737">
    <property type="term" value="C:cytoplasm"/>
    <property type="evidence" value="ECO:0007669"/>
    <property type="project" value="TreeGrafter"/>
</dbReference>
<dbReference type="Gene3D" id="3.90.1150.10">
    <property type="entry name" value="Aspartate Aminotransferase, domain 1"/>
    <property type="match status" value="1"/>
</dbReference>
<evidence type="ECO:0000256" key="1">
    <source>
        <dbReference type="ARBA" id="ARBA00001933"/>
    </source>
</evidence>
<feature type="modified residue" description="N6-(pyridoxal phosphate)lysine" evidence="3">
    <location>
        <position position="209"/>
    </location>
</feature>
<dbReference type="InterPro" id="IPR015421">
    <property type="entry name" value="PyrdxlP-dep_Trfase_major"/>
</dbReference>
<evidence type="ECO:0000256" key="2">
    <source>
        <dbReference type="ARBA" id="ARBA00022898"/>
    </source>
</evidence>
<sequence>MNTTRKGLATRLIHTAEGHQPGAVPLTTPIYETTTFVFDSTAQLQAYIEGGSDSYFYSRYDNPSLHALEAKLAEAEDAEAAMVFASGMGAIASTMLSLLSAGDEVVCSAAIYGGTLHLLQSFLARFGVTTRFVELDQLRDPTFVIGPATKVVWFESPINPTLRCLDIARVAGACRTAGVLSVMDNTFATPFNQRPLPLGVDLVMHSVTKYLNGHSDVTAGAIMGSRELVERLIPARKLIGALLDPAAAGLVARGLKTLEVRMERHNANALGLARAFEGDRRMSAVLYPGLASHPDHAIAAAQMRGFGGMVTLDLPGGFDAAARFFDRIAVFKRATSLGGVESLCSLPVLTSQYGWTDDQLASAQVTRGMVRLSVGIESLEDLIADVDQALG</sequence>
<dbReference type="Pfam" id="PF01053">
    <property type="entry name" value="Cys_Met_Meta_PP"/>
    <property type="match status" value="1"/>
</dbReference>
<dbReference type="Gene3D" id="3.40.640.10">
    <property type="entry name" value="Type I PLP-dependent aspartate aminotransferase-like (Major domain)"/>
    <property type="match status" value="1"/>
</dbReference>
<keyword evidence="2 3" id="KW-0663">Pyridoxal phosphate</keyword>
<name>A0A143PMX1_LUTPR</name>
<dbReference type="PATRIC" id="fig|1813736.3.peg.3407"/>
<dbReference type="OrthoDB" id="9803887at2"/>
<dbReference type="InterPro" id="IPR000277">
    <property type="entry name" value="Cys/Met-Metab_PyrdxlP-dep_enz"/>
</dbReference>
<dbReference type="AlphaFoldDB" id="A0A143PMX1"/>
<evidence type="ECO:0000256" key="4">
    <source>
        <dbReference type="RuleBase" id="RU362118"/>
    </source>
</evidence>
<dbReference type="GO" id="GO:0030170">
    <property type="term" value="F:pyridoxal phosphate binding"/>
    <property type="evidence" value="ECO:0007669"/>
    <property type="project" value="InterPro"/>
</dbReference>
<keyword evidence="6" id="KW-1185">Reference proteome</keyword>
<reference evidence="5 6" key="1">
    <citation type="journal article" date="2016" name="Genome Announc.">
        <title>First Complete Genome Sequence of a Subdivision 6 Acidobacterium Strain.</title>
        <authorList>
            <person name="Huang S."/>
            <person name="Vieira S."/>
            <person name="Bunk B."/>
            <person name="Riedel T."/>
            <person name="Sproer C."/>
            <person name="Overmann J."/>
        </authorList>
    </citation>
    <scope>NUCLEOTIDE SEQUENCE [LARGE SCALE GENOMIC DNA]</scope>
    <source>
        <strain evidence="6">DSM 100886 HEG_-6_39</strain>
    </source>
</reference>
<keyword evidence="5" id="KW-0456">Lyase</keyword>
<reference evidence="6" key="2">
    <citation type="submission" date="2016-04" db="EMBL/GenBank/DDBJ databases">
        <title>First Complete Genome Sequence of a Subdivision 6 Acidobacterium.</title>
        <authorList>
            <person name="Huang S."/>
            <person name="Vieira S."/>
            <person name="Bunk B."/>
            <person name="Riedel T."/>
            <person name="Sproeer C."/>
            <person name="Overmann J."/>
        </authorList>
    </citation>
    <scope>NUCLEOTIDE SEQUENCE [LARGE SCALE GENOMIC DNA]</scope>
    <source>
        <strain evidence="6">DSM 100886 HEG_-6_39</strain>
    </source>
</reference>
<proteinExistence type="inferred from homology"/>
<dbReference type="InterPro" id="IPR015424">
    <property type="entry name" value="PyrdxlP-dep_Trfase"/>
</dbReference>
<dbReference type="KEGG" id="abac:LuPra_03204"/>
<protein>
    <submittedName>
        <fullName evidence="5">Methionine gamma-lyase</fullName>
        <ecNumber evidence="5">4.4.1.11</ecNumber>
    </submittedName>
</protein>
<comment type="cofactor">
    <cofactor evidence="1 4">
        <name>pyridoxal 5'-phosphate</name>
        <dbReference type="ChEBI" id="CHEBI:597326"/>
    </cofactor>
</comment>
<dbReference type="STRING" id="1855912.LuPra_03204"/>
<dbReference type="EMBL" id="CP015136">
    <property type="protein sequence ID" value="AMY09977.1"/>
    <property type="molecule type" value="Genomic_DNA"/>
</dbReference>
<organism evidence="5 6">
    <name type="scientific">Luteitalea pratensis</name>
    <dbReference type="NCBI Taxonomy" id="1855912"/>
    <lineage>
        <taxon>Bacteria</taxon>
        <taxon>Pseudomonadati</taxon>
        <taxon>Acidobacteriota</taxon>
        <taxon>Vicinamibacteria</taxon>
        <taxon>Vicinamibacterales</taxon>
        <taxon>Vicinamibacteraceae</taxon>
        <taxon>Luteitalea</taxon>
    </lineage>
</organism>
<dbReference type="FunFam" id="3.40.640.10:FF:000046">
    <property type="entry name" value="Cystathionine gamma-lyase"/>
    <property type="match status" value="1"/>
</dbReference>
<dbReference type="InterPro" id="IPR015422">
    <property type="entry name" value="PyrdxlP-dep_Trfase_small"/>
</dbReference>
<dbReference type="PANTHER" id="PTHR11808">
    <property type="entry name" value="TRANS-SULFURATION ENZYME FAMILY MEMBER"/>
    <property type="match status" value="1"/>
</dbReference>
<dbReference type="GO" id="GO:0019346">
    <property type="term" value="P:transsulfuration"/>
    <property type="evidence" value="ECO:0007669"/>
    <property type="project" value="InterPro"/>
</dbReference>
<evidence type="ECO:0000313" key="6">
    <source>
        <dbReference type="Proteomes" id="UP000076079"/>
    </source>
</evidence>